<dbReference type="AlphaFoldDB" id="A0AAJ6NA30"/>
<dbReference type="InterPro" id="IPR001296">
    <property type="entry name" value="Glyco_trans_1"/>
</dbReference>
<protein>
    <submittedName>
        <fullName evidence="2">Glycosyltransferase</fullName>
        <ecNumber evidence="2">2.4.-.-</ecNumber>
    </submittedName>
</protein>
<accession>A0AAJ6NA30</accession>
<proteinExistence type="predicted"/>
<dbReference type="EMBL" id="JASAYT010000018">
    <property type="protein sequence ID" value="MDP8175102.1"/>
    <property type="molecule type" value="Genomic_DNA"/>
</dbReference>
<dbReference type="EMBL" id="JASAYQ010000009">
    <property type="protein sequence ID" value="MDP8172985.1"/>
    <property type="molecule type" value="Genomic_DNA"/>
</dbReference>
<keyword evidence="2" id="KW-0808">Transferase</keyword>
<gene>
    <name evidence="2" type="ORF">QJU93_06410</name>
    <name evidence="3" type="ORF">QJU97_06510</name>
</gene>
<evidence type="ECO:0000313" key="2">
    <source>
        <dbReference type="EMBL" id="MDP8172985.1"/>
    </source>
</evidence>
<dbReference type="Gene3D" id="3.40.50.2000">
    <property type="entry name" value="Glycogen Phosphorylase B"/>
    <property type="match status" value="2"/>
</dbReference>
<dbReference type="SUPFAM" id="SSF53756">
    <property type="entry name" value="UDP-Glycosyltransferase/glycogen phosphorylase"/>
    <property type="match status" value="1"/>
</dbReference>
<name>A0AAJ6NA30_9PAST</name>
<feature type="domain" description="Glycosyl transferase family 1" evidence="1">
    <location>
        <begin position="178"/>
        <end position="289"/>
    </location>
</feature>
<evidence type="ECO:0000313" key="4">
    <source>
        <dbReference type="Proteomes" id="UP001236239"/>
    </source>
</evidence>
<evidence type="ECO:0000313" key="3">
    <source>
        <dbReference type="EMBL" id="MDP8175102.1"/>
    </source>
</evidence>
<dbReference type="Pfam" id="PF00534">
    <property type="entry name" value="Glycos_transf_1"/>
    <property type="match status" value="1"/>
</dbReference>
<dbReference type="Proteomes" id="UP001231736">
    <property type="component" value="Unassembled WGS sequence"/>
</dbReference>
<organism evidence="2 4">
    <name type="scientific">Phocoenobacter skyensis</name>
    <dbReference type="NCBI Taxonomy" id="97481"/>
    <lineage>
        <taxon>Bacteria</taxon>
        <taxon>Pseudomonadati</taxon>
        <taxon>Pseudomonadota</taxon>
        <taxon>Gammaproteobacteria</taxon>
        <taxon>Pasteurellales</taxon>
        <taxon>Pasteurellaceae</taxon>
        <taxon>Phocoenobacter</taxon>
    </lineage>
</organism>
<reference evidence="2" key="1">
    <citation type="journal article" date="2023" name="Front. Microbiol.">
        <title>Phylogeography and host specificity of Pasteurellaceae pathogenic to sea-farmed fish in the north-east Atlantic.</title>
        <authorList>
            <person name="Gulla S."/>
            <person name="Colquhoun D.J."/>
            <person name="Olsen A.B."/>
            <person name="Spilsberg B."/>
            <person name="Lagesen K."/>
            <person name="Aakesson C.P."/>
            <person name="Strom S."/>
            <person name="Manji F."/>
            <person name="Birkbeck T.H."/>
            <person name="Nilsen H.K."/>
        </authorList>
    </citation>
    <scope>NUCLEOTIDE SEQUENCE</scope>
    <source>
        <strain evidence="3">98B1</strain>
        <strain evidence="2">TW16_20</strain>
    </source>
</reference>
<dbReference type="GO" id="GO:0016757">
    <property type="term" value="F:glycosyltransferase activity"/>
    <property type="evidence" value="ECO:0007669"/>
    <property type="project" value="UniProtKB-KW"/>
</dbReference>
<evidence type="ECO:0000259" key="1">
    <source>
        <dbReference type="Pfam" id="PF00534"/>
    </source>
</evidence>
<dbReference type="Proteomes" id="UP001236239">
    <property type="component" value="Unassembled WGS sequence"/>
</dbReference>
<comment type="caution">
    <text evidence="2">The sequence shown here is derived from an EMBL/GenBank/DDBJ whole genome shotgun (WGS) entry which is preliminary data.</text>
</comment>
<sequence length="344" mass="39836">MDKLKIRIIGKLPPPVGGVTISTQRLYQRLKEDGNFDVRFSVLNEHETNDTKIEKISNLFFWMVIRLISGFSEKLIHYQGANIYGLLFLGMVCKLHPKNKLIWSIHSEYLVPRIEQLRYKKLVFYVLKSVEVIVVNKNIQQQLKNNNITSKIIFHFLMPTDYYINSIKKDKPILLFNAYKIVFNAEGEDVYGLDTLLKAFSLLKESCELVLLIPILGDKEKKYLNNLLKENNLVNNKNIKLISDEKTNALDWIANSDIFVRPTITDGDALSLREALYLGVPSIASDCVDRPENTVLFINKDFVDLSQKIKYLLIQQNMMSIKKTLKANRYDAFSNFVTLYNELK</sequence>
<dbReference type="EC" id="2.4.-.-" evidence="2"/>
<keyword evidence="2" id="KW-0328">Glycosyltransferase</keyword>
<dbReference type="RefSeq" id="WP_306374077.1">
    <property type="nucleotide sequence ID" value="NZ_JASAYK010000003.1"/>
</dbReference>